<dbReference type="PANTHER" id="PTHR46558:SF13">
    <property type="entry name" value="HTH-TYPE TRANSCRIPTIONAL REGULATOR IMMR"/>
    <property type="match status" value="1"/>
</dbReference>
<dbReference type="Pfam" id="PF01381">
    <property type="entry name" value="HTH_3"/>
    <property type="match status" value="1"/>
</dbReference>
<dbReference type="Proteomes" id="UP000236311">
    <property type="component" value="Unassembled WGS sequence"/>
</dbReference>
<dbReference type="SMART" id="SM00530">
    <property type="entry name" value="HTH_XRE"/>
    <property type="match status" value="1"/>
</dbReference>
<proteinExistence type="predicted"/>
<evidence type="ECO:0000256" key="1">
    <source>
        <dbReference type="ARBA" id="ARBA00023125"/>
    </source>
</evidence>
<keyword evidence="2" id="KW-0812">Transmembrane</keyword>
<name>A0A2K4ZFE1_9FIRM</name>
<protein>
    <submittedName>
        <fullName evidence="4">HTH-type transcriptional regulator ImmR</fullName>
    </submittedName>
</protein>
<accession>A0A2K4ZFE1</accession>
<dbReference type="EMBL" id="OFSM01000008">
    <property type="protein sequence ID" value="SOY29193.1"/>
    <property type="molecule type" value="Genomic_DNA"/>
</dbReference>
<dbReference type="AlphaFoldDB" id="A0A2K4ZFE1"/>
<evidence type="ECO:0000256" key="2">
    <source>
        <dbReference type="SAM" id="Phobius"/>
    </source>
</evidence>
<keyword evidence="1" id="KW-0238">DNA-binding</keyword>
<keyword evidence="2" id="KW-0472">Membrane</keyword>
<evidence type="ECO:0000259" key="3">
    <source>
        <dbReference type="PROSITE" id="PS50943"/>
    </source>
</evidence>
<keyword evidence="2" id="KW-1133">Transmembrane helix</keyword>
<keyword evidence="5" id="KW-1185">Reference proteome</keyword>
<dbReference type="PROSITE" id="PS50943">
    <property type="entry name" value="HTH_CROC1"/>
    <property type="match status" value="1"/>
</dbReference>
<dbReference type="InterPro" id="IPR010982">
    <property type="entry name" value="Lambda_DNA-bd_dom_sf"/>
</dbReference>
<dbReference type="OrthoDB" id="9801008at2"/>
<dbReference type="RefSeq" id="WP_103239297.1">
    <property type="nucleotide sequence ID" value="NZ_JANJZD010000007.1"/>
</dbReference>
<reference evidence="4 5" key="1">
    <citation type="submission" date="2018-01" db="EMBL/GenBank/DDBJ databases">
        <authorList>
            <person name="Gaut B.S."/>
            <person name="Morton B.R."/>
            <person name="Clegg M.T."/>
            <person name="Duvall M.R."/>
        </authorList>
    </citation>
    <scope>NUCLEOTIDE SEQUENCE [LARGE SCALE GENOMIC DNA]</scope>
    <source>
        <strain evidence="4">GP69</strain>
    </source>
</reference>
<evidence type="ECO:0000313" key="5">
    <source>
        <dbReference type="Proteomes" id="UP000236311"/>
    </source>
</evidence>
<organism evidence="4 5">
    <name type="scientific">Acetatifactor muris</name>
    <dbReference type="NCBI Taxonomy" id="879566"/>
    <lineage>
        <taxon>Bacteria</taxon>
        <taxon>Bacillati</taxon>
        <taxon>Bacillota</taxon>
        <taxon>Clostridia</taxon>
        <taxon>Lachnospirales</taxon>
        <taxon>Lachnospiraceae</taxon>
        <taxon>Acetatifactor</taxon>
    </lineage>
</organism>
<feature type="transmembrane region" description="Helical" evidence="2">
    <location>
        <begin position="86"/>
        <end position="111"/>
    </location>
</feature>
<dbReference type="GO" id="GO:0003677">
    <property type="term" value="F:DNA binding"/>
    <property type="evidence" value="ECO:0007669"/>
    <property type="project" value="UniProtKB-KW"/>
</dbReference>
<gene>
    <name evidence="4" type="primary">immR_3</name>
    <name evidence="4" type="ORF">AMURIS_01908</name>
</gene>
<dbReference type="SUPFAM" id="SSF47413">
    <property type="entry name" value="lambda repressor-like DNA-binding domains"/>
    <property type="match status" value="1"/>
</dbReference>
<sequence>MNIAERLQELRKKAGYSQEQVAEMLGISRQAISKWESGQGNPEIDNVIKLTEIYHVSADYILLGQESNAIVSTPEKKPLSKEARKAIGIISIIAATAIITVLFIIALGLMAKYVL</sequence>
<dbReference type="Gene3D" id="1.10.260.40">
    <property type="entry name" value="lambda repressor-like DNA-binding domains"/>
    <property type="match status" value="1"/>
</dbReference>
<feature type="domain" description="HTH cro/C1-type" evidence="3">
    <location>
        <begin position="7"/>
        <end position="61"/>
    </location>
</feature>
<dbReference type="CDD" id="cd00093">
    <property type="entry name" value="HTH_XRE"/>
    <property type="match status" value="1"/>
</dbReference>
<dbReference type="InterPro" id="IPR001387">
    <property type="entry name" value="Cro/C1-type_HTH"/>
</dbReference>
<evidence type="ECO:0000313" key="4">
    <source>
        <dbReference type="EMBL" id="SOY29193.1"/>
    </source>
</evidence>
<dbReference type="PANTHER" id="PTHR46558">
    <property type="entry name" value="TRACRIPTIONAL REGULATORY PROTEIN-RELATED-RELATED"/>
    <property type="match status" value="1"/>
</dbReference>